<feature type="compositionally biased region" description="Basic and acidic residues" evidence="1">
    <location>
        <begin position="359"/>
        <end position="369"/>
    </location>
</feature>
<gene>
    <name evidence="3" type="ORF">K7432_012836</name>
</gene>
<name>A0ABR2WK75_9FUNG</name>
<feature type="region of interest" description="Disordered" evidence="1">
    <location>
        <begin position="294"/>
        <end position="372"/>
    </location>
</feature>
<feature type="compositionally biased region" description="Basic and acidic residues" evidence="1">
    <location>
        <begin position="317"/>
        <end position="343"/>
    </location>
</feature>
<comment type="caution">
    <text evidence="3">The sequence shown here is derived from an EMBL/GenBank/DDBJ whole genome shotgun (WGS) entry which is preliminary data.</text>
</comment>
<dbReference type="SMART" id="SM00554">
    <property type="entry name" value="FAS1"/>
    <property type="match status" value="2"/>
</dbReference>
<feature type="compositionally biased region" description="Low complexity" evidence="1">
    <location>
        <begin position="1"/>
        <end position="13"/>
    </location>
</feature>
<feature type="domain" description="FAS1" evidence="2">
    <location>
        <begin position="190"/>
        <end position="442"/>
    </location>
</feature>
<dbReference type="Pfam" id="PF02469">
    <property type="entry name" value="Fasciclin"/>
    <property type="match status" value="3"/>
</dbReference>
<dbReference type="Proteomes" id="UP001479436">
    <property type="component" value="Unassembled WGS sequence"/>
</dbReference>
<dbReference type="SUPFAM" id="SSF82153">
    <property type="entry name" value="FAS1 domain"/>
    <property type="match status" value="2"/>
</dbReference>
<feature type="region of interest" description="Disordered" evidence="1">
    <location>
        <begin position="1"/>
        <end position="46"/>
    </location>
</feature>
<accession>A0ABR2WK75</accession>
<proteinExistence type="predicted"/>
<sequence>MSVTRSSFNSSVSQEQENDDTIASTSTVHPESNTKEEESVKQTRGYNKSNGLLEVLDRDGRFSRFLKTLSSSSGNFQNDLSNPRNQVTLFAPTDKAFEEFHDRHDVSHEELQRILQYHIIPDIIDEADIKNSDALVTSFNSPELLNEPQRILIERKGNRLYLNSGVKVSEANLEARNGIIHVINEILEVPKSIPAQLKSFSDFSLFLRAIEKSGLEKEFHEPGLTVFVPSNAAFQSLGNTAVDYLLSPEGRKDLRYILLNHISPELIYAGDLKLPVDGRDIRDDILRHDREEFDEDFNERQSKRRENEPSFAHRRNDRNDYDDRLPSKRNDQRNWDNDFENRSSRNGGAKSAQIIKQNTIEKEEIESKGRHSKQNLDLEGDFEALDVYVVNYPSWVHGEKLSLRVLTDYRSSIDITVNRQARIIMADGIAENGVIHVIDRVLLPLDIQLPQLQWHEFNREQNY</sequence>
<feature type="compositionally biased region" description="Polar residues" evidence="1">
    <location>
        <begin position="21"/>
        <end position="31"/>
    </location>
</feature>
<reference evidence="3 4" key="1">
    <citation type="submission" date="2023-04" db="EMBL/GenBank/DDBJ databases">
        <title>Genome of Basidiobolus ranarum AG-B5.</title>
        <authorList>
            <person name="Stajich J.E."/>
            <person name="Carter-House D."/>
            <person name="Gryganskyi A."/>
        </authorList>
    </citation>
    <scope>NUCLEOTIDE SEQUENCE [LARGE SCALE GENOMIC DNA]</scope>
    <source>
        <strain evidence="3 4">AG-B5</strain>
    </source>
</reference>
<evidence type="ECO:0000313" key="3">
    <source>
        <dbReference type="EMBL" id="KAK9761905.1"/>
    </source>
</evidence>
<evidence type="ECO:0000256" key="1">
    <source>
        <dbReference type="SAM" id="MobiDB-lite"/>
    </source>
</evidence>
<dbReference type="InterPro" id="IPR036378">
    <property type="entry name" value="FAS1_dom_sf"/>
</dbReference>
<feature type="compositionally biased region" description="Basic and acidic residues" evidence="1">
    <location>
        <begin position="298"/>
        <end position="308"/>
    </location>
</feature>
<dbReference type="InterPro" id="IPR000782">
    <property type="entry name" value="FAS1_domain"/>
</dbReference>
<evidence type="ECO:0000313" key="4">
    <source>
        <dbReference type="Proteomes" id="UP001479436"/>
    </source>
</evidence>
<dbReference type="InterPro" id="IPR050904">
    <property type="entry name" value="Adhesion/Biosynth-related"/>
</dbReference>
<evidence type="ECO:0000259" key="2">
    <source>
        <dbReference type="PROSITE" id="PS50213"/>
    </source>
</evidence>
<dbReference type="PANTHER" id="PTHR10900">
    <property type="entry name" value="PERIOSTIN-RELATED"/>
    <property type="match status" value="1"/>
</dbReference>
<dbReference type="Gene3D" id="2.30.180.10">
    <property type="entry name" value="FAS1 domain"/>
    <property type="match status" value="3"/>
</dbReference>
<organism evidence="3 4">
    <name type="scientific">Basidiobolus ranarum</name>
    <dbReference type="NCBI Taxonomy" id="34480"/>
    <lineage>
        <taxon>Eukaryota</taxon>
        <taxon>Fungi</taxon>
        <taxon>Fungi incertae sedis</taxon>
        <taxon>Zoopagomycota</taxon>
        <taxon>Entomophthoromycotina</taxon>
        <taxon>Basidiobolomycetes</taxon>
        <taxon>Basidiobolales</taxon>
        <taxon>Basidiobolaceae</taxon>
        <taxon>Basidiobolus</taxon>
    </lineage>
</organism>
<dbReference type="PROSITE" id="PS50213">
    <property type="entry name" value="FAS1"/>
    <property type="match status" value="2"/>
</dbReference>
<dbReference type="EMBL" id="JASJQH010001173">
    <property type="protein sequence ID" value="KAK9761905.1"/>
    <property type="molecule type" value="Genomic_DNA"/>
</dbReference>
<feature type="compositionally biased region" description="Basic and acidic residues" evidence="1">
    <location>
        <begin position="32"/>
        <end position="41"/>
    </location>
</feature>
<keyword evidence="4" id="KW-1185">Reference proteome</keyword>
<protein>
    <recommendedName>
        <fullName evidence="2">FAS1 domain-containing protein</fullName>
    </recommendedName>
</protein>
<feature type="domain" description="FAS1" evidence="2">
    <location>
        <begin position="49"/>
        <end position="187"/>
    </location>
</feature>
<dbReference type="PANTHER" id="PTHR10900:SF77">
    <property type="entry name" value="FI19380P1"/>
    <property type="match status" value="1"/>
</dbReference>